<evidence type="ECO:0000313" key="2">
    <source>
        <dbReference type="Proteomes" id="UP000015102"/>
    </source>
</evidence>
<dbReference type="AlphaFoldDB" id="T1GW88"/>
<dbReference type="Proteomes" id="UP000015102">
    <property type="component" value="Unassembled WGS sequence"/>
</dbReference>
<evidence type="ECO:0000313" key="1">
    <source>
        <dbReference type="EnsemblMetazoa" id="MESCA008060-PA"/>
    </source>
</evidence>
<protein>
    <submittedName>
        <fullName evidence="1">Uncharacterized protein</fullName>
    </submittedName>
</protein>
<reference evidence="2" key="1">
    <citation type="submission" date="2013-02" db="EMBL/GenBank/DDBJ databases">
        <authorList>
            <person name="Hughes D."/>
        </authorList>
    </citation>
    <scope>NUCLEOTIDE SEQUENCE</scope>
    <source>
        <strain>Durham</strain>
        <strain evidence="2">NC isolate 2 -- Noor lab</strain>
    </source>
</reference>
<organism evidence="1 2">
    <name type="scientific">Megaselia scalaris</name>
    <name type="common">Humpbacked fly</name>
    <name type="synonym">Phora scalaris</name>
    <dbReference type="NCBI Taxonomy" id="36166"/>
    <lineage>
        <taxon>Eukaryota</taxon>
        <taxon>Metazoa</taxon>
        <taxon>Ecdysozoa</taxon>
        <taxon>Arthropoda</taxon>
        <taxon>Hexapoda</taxon>
        <taxon>Insecta</taxon>
        <taxon>Pterygota</taxon>
        <taxon>Neoptera</taxon>
        <taxon>Endopterygota</taxon>
        <taxon>Diptera</taxon>
        <taxon>Brachycera</taxon>
        <taxon>Muscomorpha</taxon>
        <taxon>Platypezoidea</taxon>
        <taxon>Phoridae</taxon>
        <taxon>Megaseliini</taxon>
        <taxon>Megaselia</taxon>
    </lineage>
</organism>
<name>T1GW88_MEGSC</name>
<proteinExistence type="predicted"/>
<reference evidence="1" key="2">
    <citation type="submission" date="2015-06" db="UniProtKB">
        <authorList>
            <consortium name="EnsemblMetazoa"/>
        </authorList>
    </citation>
    <scope>IDENTIFICATION</scope>
</reference>
<accession>T1GW88</accession>
<dbReference type="EnsemblMetazoa" id="MESCA008060-RA">
    <property type="protein sequence ID" value="MESCA008060-PA"/>
    <property type="gene ID" value="MESCA008060"/>
</dbReference>
<dbReference type="EMBL" id="CAQQ02170641">
    <property type="status" value="NOT_ANNOTATED_CDS"/>
    <property type="molecule type" value="Genomic_DNA"/>
</dbReference>
<dbReference type="HOGENOM" id="CLU_2725101_0_0_1"/>
<sequence length="72" mass="8518">MVCNLYMKVSKRGFYLDIDLKISIYILRNRTEMSIARNFQVSEITVLLPHNFQNILCVGNKTQEKKMLSIRH</sequence>
<keyword evidence="2" id="KW-1185">Reference proteome</keyword>